<dbReference type="AlphaFoldDB" id="S7Q3W3"/>
<evidence type="ECO:0000313" key="3">
    <source>
        <dbReference type="EMBL" id="EPQ54138.1"/>
    </source>
</evidence>
<dbReference type="Pfam" id="PF20149">
    <property type="entry name" value="DUF6532"/>
    <property type="match status" value="1"/>
</dbReference>
<keyword evidence="4" id="KW-1185">Reference proteome</keyword>
<feature type="compositionally biased region" description="Basic and acidic residues" evidence="1">
    <location>
        <begin position="134"/>
        <end position="143"/>
    </location>
</feature>
<feature type="domain" description="DUF6532" evidence="2">
    <location>
        <begin position="371"/>
        <end position="578"/>
    </location>
</feature>
<dbReference type="KEGG" id="gtr:GLOTRDRAFT_139522"/>
<accession>S7Q3W3</accession>
<sequence>MSKPGRKPAHGGTATRQRGLHLTTTGVSTKTAPELSVPAPAQEPTPGLSKLRETLRRRPCKTKFWLQGRKRAGSGATEPVSNSKKSKSAGSNGHGRSAQESEKQRRTQFRAAVINEAESASDDDRSSTRTPLAGDHRAPRDAPKLTTGKSKRPSTAVQVGSSDEAESASGNETASNVDEIDENEEDDEWLDGLEPRRLEEELSKEATSWAQVDLENFNVPAQDPSETAAHSFPGADELFDDDDDILPITPPRRSKASKPAAKGKRQLAHDAEVPHFATGLPVTPARKSSGRSGGHGGPAVTFAVSPSSLRFAGDNEDEDHHEESSDEDEAGILTPGVALQGPTPTDLIFNERGRVNLSDQSDDVKAVTREAIKGVAKYLAFTDAFPEIGGRIVLSRDCLVTAARGNPRYQPILLRLVNEEGYARSLSRIPDGRISTSRRNAYNVGCNHVVGSYGLTPGSACEKLVVGLLKSQKYIFPGDGLDRLRKTEPYKNPAILAILSALYFSGSGALGMKHPDLFTSTSLTDPAPEIPISMVALVATTIHNALMEWQSGKRQAREFSALNCGDVYRTHVEILEKIKVKAPGFFHQMMVDIYRRARAAAVAEVRVDSEDSAFTFMDLSGYS</sequence>
<dbReference type="eggNOG" id="ENOG502SUXQ">
    <property type="taxonomic scope" value="Eukaryota"/>
</dbReference>
<organism evidence="3 4">
    <name type="scientific">Gloeophyllum trabeum (strain ATCC 11539 / FP-39264 / Madison 617)</name>
    <name type="common">Brown rot fungus</name>
    <dbReference type="NCBI Taxonomy" id="670483"/>
    <lineage>
        <taxon>Eukaryota</taxon>
        <taxon>Fungi</taxon>
        <taxon>Dikarya</taxon>
        <taxon>Basidiomycota</taxon>
        <taxon>Agaricomycotina</taxon>
        <taxon>Agaricomycetes</taxon>
        <taxon>Gloeophyllales</taxon>
        <taxon>Gloeophyllaceae</taxon>
        <taxon>Gloeophyllum</taxon>
    </lineage>
</organism>
<evidence type="ECO:0000313" key="4">
    <source>
        <dbReference type="Proteomes" id="UP000030669"/>
    </source>
</evidence>
<dbReference type="OrthoDB" id="2648616at2759"/>
<dbReference type="EMBL" id="KB469304">
    <property type="protein sequence ID" value="EPQ54138.1"/>
    <property type="molecule type" value="Genomic_DNA"/>
</dbReference>
<reference evidence="3 4" key="1">
    <citation type="journal article" date="2012" name="Science">
        <title>The Paleozoic origin of enzymatic lignin decomposition reconstructed from 31 fungal genomes.</title>
        <authorList>
            <person name="Floudas D."/>
            <person name="Binder M."/>
            <person name="Riley R."/>
            <person name="Barry K."/>
            <person name="Blanchette R.A."/>
            <person name="Henrissat B."/>
            <person name="Martinez A.T."/>
            <person name="Otillar R."/>
            <person name="Spatafora J.W."/>
            <person name="Yadav J.S."/>
            <person name="Aerts A."/>
            <person name="Benoit I."/>
            <person name="Boyd A."/>
            <person name="Carlson A."/>
            <person name="Copeland A."/>
            <person name="Coutinho P.M."/>
            <person name="de Vries R.P."/>
            <person name="Ferreira P."/>
            <person name="Findley K."/>
            <person name="Foster B."/>
            <person name="Gaskell J."/>
            <person name="Glotzer D."/>
            <person name="Gorecki P."/>
            <person name="Heitman J."/>
            <person name="Hesse C."/>
            <person name="Hori C."/>
            <person name="Igarashi K."/>
            <person name="Jurgens J.A."/>
            <person name="Kallen N."/>
            <person name="Kersten P."/>
            <person name="Kohler A."/>
            <person name="Kuees U."/>
            <person name="Kumar T.K.A."/>
            <person name="Kuo A."/>
            <person name="LaButti K."/>
            <person name="Larrondo L.F."/>
            <person name="Lindquist E."/>
            <person name="Ling A."/>
            <person name="Lombard V."/>
            <person name="Lucas S."/>
            <person name="Lundell T."/>
            <person name="Martin R."/>
            <person name="McLaughlin D.J."/>
            <person name="Morgenstern I."/>
            <person name="Morin E."/>
            <person name="Murat C."/>
            <person name="Nagy L.G."/>
            <person name="Nolan M."/>
            <person name="Ohm R.A."/>
            <person name="Patyshakuliyeva A."/>
            <person name="Rokas A."/>
            <person name="Ruiz-Duenas F.J."/>
            <person name="Sabat G."/>
            <person name="Salamov A."/>
            <person name="Samejima M."/>
            <person name="Schmutz J."/>
            <person name="Slot J.C."/>
            <person name="St John F."/>
            <person name="Stenlid J."/>
            <person name="Sun H."/>
            <person name="Sun S."/>
            <person name="Syed K."/>
            <person name="Tsang A."/>
            <person name="Wiebenga A."/>
            <person name="Young D."/>
            <person name="Pisabarro A."/>
            <person name="Eastwood D.C."/>
            <person name="Martin F."/>
            <person name="Cullen D."/>
            <person name="Grigoriev I.V."/>
            <person name="Hibbett D.S."/>
        </authorList>
    </citation>
    <scope>NUCLEOTIDE SEQUENCE [LARGE SCALE GENOMIC DNA]</scope>
    <source>
        <strain evidence="3 4">ATCC 11539</strain>
    </source>
</reference>
<feature type="compositionally biased region" description="Acidic residues" evidence="1">
    <location>
        <begin position="178"/>
        <end position="191"/>
    </location>
</feature>
<dbReference type="GeneID" id="19304274"/>
<name>S7Q3W3_GLOTA</name>
<feature type="compositionally biased region" description="Polar residues" evidence="1">
    <location>
        <begin position="22"/>
        <end position="31"/>
    </location>
</feature>
<dbReference type="Proteomes" id="UP000030669">
    <property type="component" value="Unassembled WGS sequence"/>
</dbReference>
<proteinExistence type="predicted"/>
<feature type="compositionally biased region" description="Acidic residues" evidence="1">
    <location>
        <begin position="314"/>
        <end position="330"/>
    </location>
</feature>
<feature type="region of interest" description="Disordered" evidence="1">
    <location>
        <begin position="1"/>
        <end position="345"/>
    </location>
</feature>
<evidence type="ECO:0000259" key="2">
    <source>
        <dbReference type="Pfam" id="PF20149"/>
    </source>
</evidence>
<dbReference type="RefSeq" id="XP_007867468.1">
    <property type="nucleotide sequence ID" value="XM_007869277.1"/>
</dbReference>
<dbReference type="OMA" id="DESYATH"/>
<feature type="compositionally biased region" description="Basic residues" evidence="1">
    <location>
        <begin position="252"/>
        <end position="266"/>
    </location>
</feature>
<feature type="compositionally biased region" description="Basic and acidic residues" evidence="1">
    <location>
        <begin position="193"/>
        <end position="204"/>
    </location>
</feature>
<gene>
    <name evidence="3" type="ORF">GLOTRDRAFT_139522</name>
</gene>
<dbReference type="InterPro" id="IPR045341">
    <property type="entry name" value="DUF6532"/>
</dbReference>
<protein>
    <recommendedName>
        <fullName evidence="2">DUF6532 domain-containing protein</fullName>
    </recommendedName>
</protein>
<dbReference type="HOGENOM" id="CLU_438750_0_0_1"/>
<evidence type="ECO:0000256" key="1">
    <source>
        <dbReference type="SAM" id="MobiDB-lite"/>
    </source>
</evidence>